<accession>A0AAV6WNU5</accession>
<comment type="caution">
    <text evidence="4">The sequence shown here is derived from an EMBL/GenBank/DDBJ whole genome shotgun (WGS) entry which is preliminary data.</text>
</comment>
<gene>
    <name evidence="4" type="ORF">BUALT_Bualt14G0066700</name>
</gene>
<dbReference type="PANTHER" id="PTHR36766:SF40">
    <property type="entry name" value="DISEASE RESISTANCE PROTEIN RGA3"/>
    <property type="match status" value="1"/>
</dbReference>
<dbReference type="EMBL" id="WHWC01000014">
    <property type="protein sequence ID" value="KAG8369952.1"/>
    <property type="molecule type" value="Genomic_DNA"/>
</dbReference>
<name>A0AAV6WNU5_9LAMI</name>
<feature type="domain" description="NB-ARC" evidence="3">
    <location>
        <begin position="166"/>
        <end position="226"/>
    </location>
</feature>
<sequence length="367" mass="42040">MVDATVSMVLKKLTPLVEKKVKEEVCLLLNAKDEAKTSRDDVLDEWEMENLKQQLEEESEDASRSSEDPWQKVSSFLESVCLCFKQTVQRRSIALDIKRINKRLDLVAQENENEFKFIPNIGGVSRDFKRIESTWFVEVSDIRGRDSDKKRLMSKLLSESSKNDTMWIPLKTSLESGEAGSRILVTTRNERFAKVMGSSDMNIHSLRPLSDSDCWSILSQIAFQNRRDSNLEMLEEIGLEIAKKCKGMPLAAKTMGGLLRFKSGVQEWQNVLKSEMWEEKVREGAHGGQRIVSGHDARHLSLMQSQDKTDFSFFPQLRSFFYKTIEVPPYLFNHLKRVRLLSLGELKNIPEEIGNLIHIKPTAIGAQ</sequence>
<evidence type="ECO:0000256" key="2">
    <source>
        <dbReference type="ARBA" id="ARBA00022821"/>
    </source>
</evidence>
<evidence type="ECO:0000313" key="5">
    <source>
        <dbReference type="Proteomes" id="UP000826271"/>
    </source>
</evidence>
<dbReference type="AlphaFoldDB" id="A0AAV6WNU5"/>
<dbReference type="InterPro" id="IPR002182">
    <property type="entry name" value="NB-ARC"/>
</dbReference>
<dbReference type="PANTHER" id="PTHR36766">
    <property type="entry name" value="PLANT BROAD-SPECTRUM MILDEW RESISTANCE PROTEIN RPW8"/>
    <property type="match status" value="1"/>
</dbReference>
<evidence type="ECO:0000256" key="1">
    <source>
        <dbReference type="ARBA" id="ARBA00022614"/>
    </source>
</evidence>
<evidence type="ECO:0000259" key="3">
    <source>
        <dbReference type="Pfam" id="PF00931"/>
    </source>
</evidence>
<dbReference type="SUPFAM" id="SSF52540">
    <property type="entry name" value="P-loop containing nucleoside triphosphate hydrolases"/>
    <property type="match status" value="1"/>
</dbReference>
<dbReference type="Gene3D" id="1.10.8.430">
    <property type="entry name" value="Helical domain of apoptotic protease-activating factors"/>
    <property type="match status" value="1"/>
</dbReference>
<dbReference type="GO" id="GO:0043531">
    <property type="term" value="F:ADP binding"/>
    <property type="evidence" value="ECO:0007669"/>
    <property type="project" value="InterPro"/>
</dbReference>
<organism evidence="4 5">
    <name type="scientific">Buddleja alternifolia</name>
    <dbReference type="NCBI Taxonomy" id="168488"/>
    <lineage>
        <taxon>Eukaryota</taxon>
        <taxon>Viridiplantae</taxon>
        <taxon>Streptophyta</taxon>
        <taxon>Embryophyta</taxon>
        <taxon>Tracheophyta</taxon>
        <taxon>Spermatophyta</taxon>
        <taxon>Magnoliopsida</taxon>
        <taxon>eudicotyledons</taxon>
        <taxon>Gunneridae</taxon>
        <taxon>Pentapetalae</taxon>
        <taxon>asterids</taxon>
        <taxon>lamiids</taxon>
        <taxon>Lamiales</taxon>
        <taxon>Scrophulariaceae</taxon>
        <taxon>Buddlejeae</taxon>
        <taxon>Buddleja</taxon>
    </lineage>
</organism>
<keyword evidence="1" id="KW-0433">Leucine-rich repeat</keyword>
<reference evidence="4" key="1">
    <citation type="submission" date="2019-10" db="EMBL/GenBank/DDBJ databases">
        <authorList>
            <person name="Zhang R."/>
            <person name="Pan Y."/>
            <person name="Wang J."/>
            <person name="Ma R."/>
            <person name="Yu S."/>
        </authorList>
    </citation>
    <scope>NUCLEOTIDE SEQUENCE</scope>
    <source>
        <strain evidence="4">LA-IB0</strain>
        <tissue evidence="4">Leaf</tissue>
    </source>
</reference>
<dbReference type="InterPro" id="IPR027417">
    <property type="entry name" value="P-loop_NTPase"/>
</dbReference>
<dbReference type="GO" id="GO:0006952">
    <property type="term" value="P:defense response"/>
    <property type="evidence" value="ECO:0007669"/>
    <property type="project" value="UniProtKB-KW"/>
</dbReference>
<dbReference type="Pfam" id="PF00931">
    <property type="entry name" value="NB-ARC"/>
    <property type="match status" value="1"/>
</dbReference>
<dbReference type="Proteomes" id="UP000826271">
    <property type="component" value="Unassembled WGS sequence"/>
</dbReference>
<proteinExistence type="predicted"/>
<protein>
    <recommendedName>
        <fullName evidence="3">NB-ARC domain-containing protein</fullName>
    </recommendedName>
</protein>
<dbReference type="InterPro" id="IPR042197">
    <property type="entry name" value="Apaf_helical"/>
</dbReference>
<evidence type="ECO:0000313" key="4">
    <source>
        <dbReference type="EMBL" id="KAG8369952.1"/>
    </source>
</evidence>
<keyword evidence="2" id="KW-0611">Plant defense</keyword>
<keyword evidence="5" id="KW-1185">Reference proteome</keyword>